<keyword evidence="1" id="KW-0812">Transmembrane</keyword>
<gene>
    <name evidence="2" type="ORF">GCM10010357_54960</name>
</gene>
<dbReference type="Proteomes" id="UP001500879">
    <property type="component" value="Unassembled WGS sequence"/>
</dbReference>
<dbReference type="EMBL" id="BAAABX010000057">
    <property type="protein sequence ID" value="GAA0426417.1"/>
    <property type="molecule type" value="Genomic_DNA"/>
</dbReference>
<evidence type="ECO:0000313" key="2">
    <source>
        <dbReference type="EMBL" id="GAA0426417.1"/>
    </source>
</evidence>
<reference evidence="2 3" key="1">
    <citation type="journal article" date="2019" name="Int. J. Syst. Evol. Microbiol.">
        <title>The Global Catalogue of Microorganisms (GCM) 10K type strain sequencing project: providing services to taxonomists for standard genome sequencing and annotation.</title>
        <authorList>
            <consortium name="The Broad Institute Genomics Platform"/>
            <consortium name="The Broad Institute Genome Sequencing Center for Infectious Disease"/>
            <person name="Wu L."/>
            <person name="Ma J."/>
        </authorList>
    </citation>
    <scope>NUCLEOTIDE SEQUENCE [LARGE SCALE GENOMIC DNA]</scope>
    <source>
        <strain evidence="2 3">JCM 4788</strain>
    </source>
</reference>
<feature type="transmembrane region" description="Helical" evidence="1">
    <location>
        <begin position="55"/>
        <end position="80"/>
    </location>
</feature>
<protein>
    <recommendedName>
        <fullName evidence="4">SpdD protein</fullName>
    </recommendedName>
</protein>
<accession>A0ABN0Z085</accession>
<name>A0ABN0Z085_9ACTN</name>
<comment type="caution">
    <text evidence="2">The sequence shown here is derived from an EMBL/GenBank/DDBJ whole genome shotgun (WGS) entry which is preliminary data.</text>
</comment>
<evidence type="ECO:0000313" key="3">
    <source>
        <dbReference type="Proteomes" id="UP001500879"/>
    </source>
</evidence>
<keyword evidence="3" id="KW-1185">Reference proteome</keyword>
<sequence>MSTPPPREPQVNAVFDAYGQQIFPPPAPVERSTVHHCAACSCDHRRPSERGAAKWSPGTAIAIGAFGALGVGIVLVALLLSVAVVAISAAVTAVAVSVAAVVLRSLLGEGQSARRRDR</sequence>
<evidence type="ECO:0008006" key="4">
    <source>
        <dbReference type="Google" id="ProtNLM"/>
    </source>
</evidence>
<evidence type="ECO:0000256" key="1">
    <source>
        <dbReference type="SAM" id="Phobius"/>
    </source>
</evidence>
<dbReference type="RefSeq" id="WP_344029841.1">
    <property type="nucleotide sequence ID" value="NZ_BAAABX010000057.1"/>
</dbReference>
<organism evidence="2 3">
    <name type="scientific">Streptomyces luteireticuli</name>
    <dbReference type="NCBI Taxonomy" id="173858"/>
    <lineage>
        <taxon>Bacteria</taxon>
        <taxon>Bacillati</taxon>
        <taxon>Actinomycetota</taxon>
        <taxon>Actinomycetes</taxon>
        <taxon>Kitasatosporales</taxon>
        <taxon>Streptomycetaceae</taxon>
        <taxon>Streptomyces</taxon>
    </lineage>
</organism>
<keyword evidence="1" id="KW-1133">Transmembrane helix</keyword>
<feature type="transmembrane region" description="Helical" evidence="1">
    <location>
        <begin position="86"/>
        <end position="107"/>
    </location>
</feature>
<keyword evidence="1" id="KW-0472">Membrane</keyword>
<proteinExistence type="predicted"/>